<evidence type="ECO:0000259" key="1">
    <source>
        <dbReference type="Pfam" id="PF14734"/>
    </source>
</evidence>
<evidence type="ECO:0000313" key="13">
    <source>
        <dbReference type="Proteomes" id="UP000501982"/>
    </source>
</evidence>
<evidence type="ECO:0000313" key="10">
    <source>
        <dbReference type="Proteomes" id="UP000284660"/>
    </source>
</evidence>
<dbReference type="EMBL" id="CP051672">
    <property type="protein sequence ID" value="QJE30574.1"/>
    <property type="molecule type" value="Genomic_DNA"/>
</dbReference>
<organism evidence="6 11">
    <name type="scientific">Parabacteroides distasonis</name>
    <dbReference type="NCBI Taxonomy" id="823"/>
    <lineage>
        <taxon>Bacteria</taxon>
        <taxon>Pseudomonadati</taxon>
        <taxon>Bacteroidota</taxon>
        <taxon>Bacteroidia</taxon>
        <taxon>Bacteroidales</taxon>
        <taxon>Tannerellaceae</taxon>
        <taxon>Parabacteroides</taxon>
    </lineage>
</organism>
<dbReference type="EMBL" id="WKMY01000006">
    <property type="protein sequence ID" value="MRY93727.1"/>
    <property type="molecule type" value="Genomic_DNA"/>
</dbReference>
<dbReference type="Proteomes" id="UP000284660">
    <property type="component" value="Unassembled WGS sequence"/>
</dbReference>
<evidence type="ECO:0000313" key="5">
    <source>
        <dbReference type="EMBL" id="MRY93727.1"/>
    </source>
</evidence>
<evidence type="ECO:0000313" key="3">
    <source>
        <dbReference type="EMBL" id="CUO79654.1"/>
    </source>
</evidence>
<protein>
    <submittedName>
        <fullName evidence="6">DUF4469 domain-containing protein</fullName>
    </submittedName>
</protein>
<dbReference type="Proteomes" id="UP000501982">
    <property type="component" value="Chromosome"/>
</dbReference>
<dbReference type="Proteomes" id="UP000441358">
    <property type="component" value="Unassembled WGS sequence"/>
</dbReference>
<dbReference type="Pfam" id="PF14848">
    <property type="entry name" value="HU-DNA_bdg"/>
    <property type="match status" value="1"/>
</dbReference>
<reference evidence="4" key="5">
    <citation type="submission" date="2023-01" db="EMBL/GenBank/DDBJ databases">
        <title>Human gut microbiome strain richness.</title>
        <authorList>
            <person name="Chen-Liaw A."/>
        </authorList>
    </citation>
    <scope>NUCLEOTIDE SEQUENCE</scope>
    <source>
        <strain evidence="4">RTP21484st1_E5_RTP21484_190118</strain>
    </source>
</reference>
<dbReference type="Proteomes" id="UP000095455">
    <property type="component" value="Unassembled WGS sequence"/>
</dbReference>
<evidence type="ECO:0000313" key="9">
    <source>
        <dbReference type="Proteomes" id="UP000095455"/>
    </source>
</evidence>
<reference evidence="11 12" key="3">
    <citation type="journal article" date="2019" name="Nat. Med.">
        <title>A library of human gut bacterial isolates paired with longitudinal multiomics data enables mechanistic microbiome research.</title>
        <authorList>
            <person name="Poyet M."/>
            <person name="Groussin M."/>
            <person name="Gibbons S.M."/>
            <person name="Avila-Pacheco J."/>
            <person name="Jiang X."/>
            <person name="Kearney S.M."/>
            <person name="Perrotta A.R."/>
            <person name="Berdy B."/>
            <person name="Zhao S."/>
            <person name="Lieberman T.D."/>
            <person name="Swanson P.K."/>
            <person name="Smith M."/>
            <person name="Roesemann S."/>
            <person name="Alexander J.E."/>
            <person name="Rich S.A."/>
            <person name="Livny J."/>
            <person name="Vlamakis H."/>
            <person name="Clish C."/>
            <person name="Bullock K."/>
            <person name="Deik A."/>
            <person name="Scott J."/>
            <person name="Pierce K.A."/>
            <person name="Xavier R.J."/>
            <person name="Alm E.J."/>
        </authorList>
    </citation>
    <scope>NUCLEOTIDE SEQUENCE [LARGE SCALE GENOMIC DNA]</scope>
    <source>
        <strain evidence="6 11">BIOML-A32</strain>
        <strain evidence="5 12">BIOML-A9</strain>
    </source>
</reference>
<sequence length="253" mass="26690">MAEQIILNTDLYDNLLTERKGDYTAKPRITGTLYNTDIAARIVAARTEYQHGTILNILDMADSHKVQAIAEGKSVVDGVGQYLVNVQGAFEGEKAQFEPGKHALGITYTMGKLLRETLKLVKVVVNGVAAVGPVINTVTDSTSKAINGQLSSGGALVLGGVNLKIQGDDPSIGVYLTPTTEGAAPMKAPVVIANSPSQVIVQMPTLADGQYTVSLTTQYSGSRNVKEPRTYTFPIILIVGEGGGGDSESPDEI</sequence>
<dbReference type="Pfam" id="PF14734">
    <property type="entry name" value="DUF4469"/>
    <property type="match status" value="1"/>
</dbReference>
<dbReference type="EMBL" id="QSJN01000003">
    <property type="protein sequence ID" value="RHD76386.1"/>
    <property type="molecule type" value="Genomic_DNA"/>
</dbReference>
<dbReference type="InterPro" id="IPR049893">
    <property type="entry name" value="Bvu_2165-like_IHF-HU-DNA_bdg"/>
</dbReference>
<feature type="domain" description="DUF4469" evidence="1">
    <location>
        <begin position="135"/>
        <end position="231"/>
    </location>
</feature>
<evidence type="ECO:0000313" key="12">
    <source>
        <dbReference type="Proteomes" id="UP000461276"/>
    </source>
</evidence>
<evidence type="ECO:0000313" key="4">
    <source>
        <dbReference type="EMBL" id="MDB9005534.1"/>
    </source>
</evidence>
<evidence type="ECO:0000259" key="2">
    <source>
        <dbReference type="Pfam" id="PF14848"/>
    </source>
</evidence>
<reference evidence="7 13" key="4">
    <citation type="submission" date="2020-04" db="EMBL/GenBank/DDBJ databases">
        <title>Complete Genomes and Methylome analysis of CBBP consortium that reverse antibiotic-induced susceptibility to vancomycin-resistant Enterococcus faecium infection.</title>
        <authorList>
            <person name="Fomenkov A."/>
            <person name="Zhang Z."/>
            <person name="Pamer E."/>
            <person name="Roberts R.J."/>
        </authorList>
    </citation>
    <scope>NUCLEOTIDE SEQUENCE [LARGE SCALE GENOMIC DNA]</scope>
    <source>
        <strain evidence="13">CBBP</strain>
        <strain evidence="7">CBBP-1</strain>
    </source>
</reference>
<evidence type="ECO:0000313" key="8">
    <source>
        <dbReference type="EMBL" id="RHD76386.1"/>
    </source>
</evidence>
<dbReference type="AlphaFoldDB" id="A0A174HXM8"/>
<accession>A0A174HXM8</accession>
<dbReference type="EMBL" id="CYYK01000011">
    <property type="protein sequence ID" value="CUO79654.1"/>
    <property type="molecule type" value="Genomic_DNA"/>
</dbReference>
<dbReference type="EMBL" id="JAQMPJ010000008">
    <property type="protein sequence ID" value="MDB9005534.1"/>
    <property type="molecule type" value="Genomic_DNA"/>
</dbReference>
<reference evidence="8 10" key="2">
    <citation type="submission" date="2018-08" db="EMBL/GenBank/DDBJ databases">
        <title>A genome reference for cultivated species of the human gut microbiota.</title>
        <authorList>
            <person name="Zou Y."/>
            <person name="Xue W."/>
            <person name="Luo G."/>
        </authorList>
    </citation>
    <scope>NUCLEOTIDE SEQUENCE [LARGE SCALE GENOMIC DNA]</scope>
    <source>
        <strain evidence="8 10">AM30-4</strain>
    </source>
</reference>
<dbReference type="Proteomes" id="UP001210126">
    <property type="component" value="Unassembled WGS sequence"/>
</dbReference>
<dbReference type="RefSeq" id="WP_008773685.1">
    <property type="nucleotide sequence ID" value="NZ_CABMKT010000001.1"/>
</dbReference>
<name>A0A174HXM8_PARDI</name>
<evidence type="ECO:0000313" key="7">
    <source>
        <dbReference type="EMBL" id="QJE30574.1"/>
    </source>
</evidence>
<proteinExistence type="predicted"/>
<dbReference type="CDD" id="cd12843">
    <property type="entry name" value="Bvu_2165_C_like"/>
    <property type="match status" value="1"/>
</dbReference>
<dbReference type="Proteomes" id="UP000461276">
    <property type="component" value="Unassembled WGS sequence"/>
</dbReference>
<dbReference type="CDD" id="cd13833">
    <property type="entry name" value="HU_IHF_like"/>
    <property type="match status" value="1"/>
</dbReference>
<reference evidence="3 9" key="1">
    <citation type="submission" date="2015-09" db="EMBL/GenBank/DDBJ databases">
        <authorList>
            <consortium name="Pathogen Informatics"/>
        </authorList>
    </citation>
    <scope>NUCLEOTIDE SEQUENCE [LARGE SCALE GENOMIC DNA]</scope>
    <source>
        <strain evidence="3 9">2789STDY5608822</strain>
    </source>
</reference>
<evidence type="ECO:0000313" key="6">
    <source>
        <dbReference type="EMBL" id="MRZ52013.1"/>
    </source>
</evidence>
<evidence type="ECO:0000313" key="11">
    <source>
        <dbReference type="Proteomes" id="UP000441358"/>
    </source>
</evidence>
<dbReference type="Gene3D" id="2.70.50.70">
    <property type="match status" value="1"/>
</dbReference>
<gene>
    <name evidence="8" type="ORF">DW782_06360</name>
    <name evidence="3" type="ORF">ERS852380_03156</name>
    <name evidence="6" type="ORF">GKD66_17605</name>
    <name evidence="5" type="ORF">GKD67_10895</name>
    <name evidence="7" type="ORF">HHO38_20865</name>
    <name evidence="4" type="ORF">PN599_11030</name>
</gene>
<dbReference type="EMBL" id="WKMC01000015">
    <property type="protein sequence ID" value="MRZ52013.1"/>
    <property type="molecule type" value="Genomic_DNA"/>
</dbReference>
<feature type="domain" description="Bvu-2165-like IHF-HU-like DNA-binding" evidence="2">
    <location>
        <begin position="6"/>
        <end position="127"/>
    </location>
</feature>
<dbReference type="InterPro" id="IPR027824">
    <property type="entry name" value="DUF4469"/>
</dbReference>